<dbReference type="AlphaFoldDB" id="A0A081NV53"/>
<name>A0A081NV53_9BACL</name>
<gene>
    <name evidence="1" type="ORF">ET33_26525</name>
</gene>
<organism evidence="1 2">
    <name type="scientific">Paenibacillus tyrfis</name>
    <dbReference type="NCBI Taxonomy" id="1501230"/>
    <lineage>
        <taxon>Bacteria</taxon>
        <taxon>Bacillati</taxon>
        <taxon>Bacillota</taxon>
        <taxon>Bacilli</taxon>
        <taxon>Bacillales</taxon>
        <taxon>Paenibacillaceae</taxon>
        <taxon>Paenibacillus</taxon>
    </lineage>
</organism>
<reference evidence="1 2" key="1">
    <citation type="submission" date="2014-06" db="EMBL/GenBank/DDBJ databases">
        <title>Draft genome sequence of Paenibacillus sp. MSt1.</title>
        <authorList>
            <person name="Aw Y.K."/>
            <person name="Ong K.S."/>
            <person name="Gan H.M."/>
            <person name="Lee S.M."/>
        </authorList>
    </citation>
    <scope>NUCLEOTIDE SEQUENCE [LARGE SCALE GENOMIC DNA]</scope>
    <source>
        <strain evidence="1 2">MSt1</strain>
    </source>
</reference>
<evidence type="ECO:0000313" key="2">
    <source>
        <dbReference type="Proteomes" id="UP000028123"/>
    </source>
</evidence>
<dbReference type="EMBL" id="JNVM01000040">
    <property type="protein sequence ID" value="KEQ22326.1"/>
    <property type="molecule type" value="Genomic_DNA"/>
</dbReference>
<protein>
    <submittedName>
        <fullName evidence="1">Uncharacterized protein</fullName>
    </submittedName>
</protein>
<comment type="caution">
    <text evidence="1">The sequence shown here is derived from an EMBL/GenBank/DDBJ whole genome shotgun (WGS) entry which is preliminary data.</text>
</comment>
<accession>A0A081NV53</accession>
<evidence type="ECO:0000313" key="1">
    <source>
        <dbReference type="EMBL" id="KEQ22326.1"/>
    </source>
</evidence>
<dbReference type="RefSeq" id="WP_036691619.1">
    <property type="nucleotide sequence ID" value="NZ_JNVM01000040.1"/>
</dbReference>
<keyword evidence="2" id="KW-1185">Reference proteome</keyword>
<dbReference type="Proteomes" id="UP000028123">
    <property type="component" value="Unassembled WGS sequence"/>
</dbReference>
<sequence length="186" mass="21512">MIIGRVTITNMGNEMYNDGLFYVEQAEKLENQENKFNHWRYCRAAIISFCAAAEAEIAKLIVGSLKKQSRLSRDDKRVLDFLTDPNFKTKNIPTDLASISKKYNYLRKLNKLRWKSLDAKYDNLTKLRNKIIHYSFSSHDAVYSDNIFIASKDASVIVKNYIKELYTIANENPPQWVNSTASKTIV</sequence>
<proteinExistence type="predicted"/>
<dbReference type="OrthoDB" id="2659892at2"/>